<feature type="binding site" evidence="6">
    <location>
        <position position="68"/>
    </location>
    <ligand>
        <name>Ca(2+)</name>
        <dbReference type="ChEBI" id="CHEBI:29108"/>
        <label>1</label>
    </ligand>
</feature>
<dbReference type="InterPro" id="IPR001464">
    <property type="entry name" value="Annexin"/>
</dbReference>
<evidence type="ECO:0000313" key="7">
    <source>
        <dbReference type="EMBL" id="ABE87577.1"/>
    </source>
</evidence>
<organism evidence="7">
    <name type="scientific">Medicago truncatula</name>
    <name type="common">Barrel medic</name>
    <name type="synonym">Medicago tribuloides</name>
    <dbReference type="NCBI Taxonomy" id="3880"/>
    <lineage>
        <taxon>Eukaryota</taxon>
        <taxon>Viridiplantae</taxon>
        <taxon>Streptophyta</taxon>
        <taxon>Embryophyta</taxon>
        <taxon>Tracheophyta</taxon>
        <taxon>Spermatophyta</taxon>
        <taxon>Magnoliopsida</taxon>
        <taxon>eudicotyledons</taxon>
        <taxon>Gunneridae</taxon>
        <taxon>Pentapetalae</taxon>
        <taxon>rosids</taxon>
        <taxon>fabids</taxon>
        <taxon>Fabales</taxon>
        <taxon>Fabaceae</taxon>
        <taxon>Papilionoideae</taxon>
        <taxon>50 kb inversion clade</taxon>
        <taxon>NPAAA clade</taxon>
        <taxon>Hologalegina</taxon>
        <taxon>IRL clade</taxon>
        <taxon>Trifolieae</taxon>
        <taxon>Medicago</taxon>
    </lineage>
</organism>
<evidence type="ECO:0000256" key="2">
    <source>
        <dbReference type="ARBA" id="ARBA00022737"/>
    </source>
</evidence>
<dbReference type="InterPro" id="IPR018502">
    <property type="entry name" value="Annexin_repeat"/>
</dbReference>
<dbReference type="FunFam" id="1.10.220.10:FF:000009">
    <property type="entry name" value="Annexin"/>
    <property type="match status" value="1"/>
</dbReference>
<dbReference type="InterPro" id="IPR037104">
    <property type="entry name" value="Annexin_sf"/>
</dbReference>
<dbReference type="GO" id="GO:0006950">
    <property type="term" value="P:response to stress"/>
    <property type="evidence" value="ECO:0007669"/>
    <property type="project" value="UniProtKB-ARBA"/>
</dbReference>
<name>Q1RUA5_MEDTR</name>
<proteinExistence type="predicted"/>
<dbReference type="PANTHER" id="PTHR10502">
    <property type="entry name" value="ANNEXIN"/>
    <property type="match status" value="1"/>
</dbReference>
<dbReference type="PANTHER" id="PTHR10502:SF99">
    <property type="entry name" value="ANNEXIN D3"/>
    <property type="match status" value="1"/>
</dbReference>
<dbReference type="SUPFAM" id="SSF47874">
    <property type="entry name" value="Annexin"/>
    <property type="match status" value="1"/>
</dbReference>
<dbReference type="FunFam" id="1.10.220.10:FF:000008">
    <property type="entry name" value="Annexin"/>
    <property type="match status" value="1"/>
</dbReference>
<sequence length="257" mass="29261">MASLKLPEIVPSPNTDTERLRNAFQGIGTNEKELILVLGHRNAQQRREIRETYQKLYNESLLDRLQSELSGDFRNAIVLWTCDPPERDAKFARDALKVKRKGIKQLQILVEIACASSPNHLMAVRQAYCSLFDCSLEEDIIASVSQPLTKILVGLVSSFRHDKVTVNLEVAKSEAEKLHEAINNNKLDDDHFVWILSTRNVFQIRETFASYKQLYGKTFEEDIKTCGKGDLTSLLNVVVWCIECPEKHFAKVTDSSH</sequence>
<dbReference type="EMBL" id="AC153123">
    <property type="protein sequence ID" value="ABE87577.1"/>
    <property type="molecule type" value="Genomic_DNA"/>
</dbReference>
<dbReference type="SMART" id="SM00335">
    <property type="entry name" value="ANX"/>
    <property type="match status" value="3"/>
</dbReference>
<reference evidence="7" key="2">
    <citation type="submission" date="2007-04" db="EMBL/GenBank/DDBJ databases">
        <authorList>
            <consortium name="The International Medicago Genome Annotation Group"/>
        </authorList>
    </citation>
    <scope>NUCLEOTIDE SEQUENCE</scope>
</reference>
<dbReference type="ExpressionAtlas" id="Q1RUA5">
    <property type="expression patterns" value="differential"/>
</dbReference>
<dbReference type="GO" id="GO:0005544">
    <property type="term" value="F:calcium-dependent phospholipid binding"/>
    <property type="evidence" value="ECO:0007669"/>
    <property type="project" value="UniProtKB-KW"/>
</dbReference>
<dbReference type="InterPro" id="IPR009118">
    <property type="entry name" value="AnnexinD_plant"/>
</dbReference>
<keyword evidence="2" id="KW-0677">Repeat</keyword>
<dbReference type="AlphaFoldDB" id="Q1RUA5"/>
<dbReference type="FunFam" id="1.10.220.10:FF:000006">
    <property type="entry name" value="Annexin"/>
    <property type="match status" value="1"/>
</dbReference>
<reference evidence="7" key="1">
    <citation type="submission" date="2006-03" db="EMBL/GenBank/DDBJ databases">
        <authorList>
            <person name="Lin S."/>
            <person name="Dixon R."/>
            <person name="May G."/>
            <person name="Sumner L."/>
            <person name="Gonzales B."/>
            <person name="Cook D."/>
            <person name="Kim D."/>
            <person name="Young N."/>
            <person name="Cannon S."/>
            <person name="Roe B.A."/>
        </authorList>
    </citation>
    <scope>NUCLEOTIDE SEQUENCE</scope>
</reference>
<feature type="binding site" evidence="6">
    <location>
        <position position="28"/>
    </location>
    <ligand>
        <name>Ca(2+)</name>
        <dbReference type="ChEBI" id="CHEBI:29108"/>
        <label>1</label>
    </ligand>
</feature>
<dbReference type="Pfam" id="PF00191">
    <property type="entry name" value="Annexin"/>
    <property type="match status" value="3"/>
</dbReference>
<feature type="binding site" evidence="6">
    <location>
        <position position="26"/>
    </location>
    <ligand>
        <name>Ca(2+)</name>
        <dbReference type="ChEBI" id="CHEBI:29108"/>
        <label>1</label>
    </ligand>
</feature>
<gene>
    <name evidence="7" type="ORF">MtrDRAFT_AC153123g35v2</name>
</gene>
<dbReference type="PROSITE" id="PS51897">
    <property type="entry name" value="ANNEXIN_2"/>
    <property type="match status" value="2"/>
</dbReference>
<keyword evidence="5" id="KW-0111">Calcium/phospholipid-binding</keyword>
<accession>Q1RUA5</accession>
<evidence type="ECO:0000256" key="5">
    <source>
        <dbReference type="ARBA" id="ARBA00023302"/>
    </source>
</evidence>
<dbReference type="Gene3D" id="1.10.220.10">
    <property type="entry name" value="Annexin"/>
    <property type="match status" value="3"/>
</dbReference>
<evidence type="ECO:0000256" key="4">
    <source>
        <dbReference type="ARBA" id="ARBA00023216"/>
    </source>
</evidence>
<keyword evidence="3 6" id="KW-0106">Calcium</keyword>
<evidence type="ECO:0000256" key="3">
    <source>
        <dbReference type="ARBA" id="ARBA00022837"/>
    </source>
</evidence>
<dbReference type="PRINTS" id="PR00196">
    <property type="entry name" value="ANNEXIN"/>
</dbReference>
<feature type="binding site" evidence="6">
    <location>
        <position position="24"/>
    </location>
    <ligand>
        <name>Ca(2+)</name>
        <dbReference type="ChEBI" id="CHEBI:29108"/>
        <label>1</label>
    </ligand>
</feature>
<dbReference type="PRINTS" id="PR01814">
    <property type="entry name" value="ANNEXINPLANT"/>
</dbReference>
<protein>
    <submittedName>
        <fullName evidence="7">Annexin, type V</fullName>
    </submittedName>
</protein>
<evidence type="ECO:0000256" key="6">
    <source>
        <dbReference type="PIRSR" id="PIRSR609118-1"/>
    </source>
</evidence>
<keyword evidence="4" id="KW-0041">Annexin</keyword>
<keyword evidence="1 6" id="KW-0479">Metal-binding</keyword>
<evidence type="ECO:0000256" key="1">
    <source>
        <dbReference type="ARBA" id="ARBA00022723"/>
    </source>
</evidence>
<dbReference type="GO" id="GO:0005509">
    <property type="term" value="F:calcium ion binding"/>
    <property type="evidence" value="ECO:0007669"/>
    <property type="project" value="InterPro"/>
</dbReference>